<keyword evidence="3" id="KW-0408">Iron</keyword>
<dbReference type="GO" id="GO:0016705">
    <property type="term" value="F:oxidoreductase activity, acting on paired donors, with incorporation or reduction of molecular oxygen"/>
    <property type="evidence" value="ECO:0007669"/>
    <property type="project" value="InterPro"/>
</dbReference>
<keyword evidence="3" id="KW-0503">Monooxygenase</keyword>
<evidence type="ECO:0000313" key="4">
    <source>
        <dbReference type="EMBL" id="GAK46798.1"/>
    </source>
</evidence>
<protein>
    <submittedName>
        <fullName evidence="4">Cytochrome p450</fullName>
    </submittedName>
</protein>
<keyword evidence="3" id="KW-0349">Heme</keyword>
<dbReference type="InterPro" id="IPR002397">
    <property type="entry name" value="Cyt_P450_B"/>
</dbReference>
<keyword evidence="3" id="KW-0560">Oxidoreductase</keyword>
<name>A0A081BFI0_9HYPH</name>
<evidence type="ECO:0000256" key="2">
    <source>
        <dbReference type="ARBA" id="ARBA00010617"/>
    </source>
</evidence>
<dbReference type="STRING" id="1333998.M2A_3297"/>
<organism evidence="4 5">
    <name type="scientific">Tepidicaulis marinus</name>
    <dbReference type="NCBI Taxonomy" id="1333998"/>
    <lineage>
        <taxon>Bacteria</taxon>
        <taxon>Pseudomonadati</taxon>
        <taxon>Pseudomonadota</taxon>
        <taxon>Alphaproteobacteria</taxon>
        <taxon>Hyphomicrobiales</taxon>
        <taxon>Parvibaculaceae</taxon>
        <taxon>Tepidicaulis</taxon>
    </lineage>
</organism>
<dbReference type="Proteomes" id="UP000028702">
    <property type="component" value="Unassembled WGS sequence"/>
</dbReference>
<dbReference type="PANTHER" id="PTHR46696:SF1">
    <property type="entry name" value="CYTOCHROME P450 YJIB-RELATED"/>
    <property type="match status" value="1"/>
</dbReference>
<feature type="non-terminal residue" evidence="4">
    <location>
        <position position="1"/>
    </location>
</feature>
<dbReference type="Pfam" id="PF00067">
    <property type="entry name" value="p450"/>
    <property type="match status" value="1"/>
</dbReference>
<reference evidence="4 5" key="1">
    <citation type="submission" date="2014-07" db="EMBL/GenBank/DDBJ databases">
        <title>Tepidicaulis marinum gen. nov., sp. nov., a novel marine bacterium denitrifying nitrate to nitrous oxide strictly under microaerobic conditions.</title>
        <authorList>
            <person name="Takeuchi M."/>
            <person name="Yamagishi T."/>
            <person name="Kamagata Y."/>
            <person name="Oshima K."/>
            <person name="Hattori M."/>
            <person name="Katayama T."/>
            <person name="Hanada S."/>
            <person name="Tamaki H."/>
            <person name="Marumo K."/>
            <person name="Maeda H."/>
            <person name="Nedachi M."/>
            <person name="Iwasaki W."/>
            <person name="Suwa Y."/>
            <person name="Sakata S."/>
        </authorList>
    </citation>
    <scope>NUCLEOTIDE SEQUENCE [LARGE SCALE GENOMIC DNA]</scope>
    <source>
        <strain evidence="4 5">MA2</strain>
    </source>
</reference>
<dbReference type="GO" id="GO:0004497">
    <property type="term" value="F:monooxygenase activity"/>
    <property type="evidence" value="ECO:0007669"/>
    <property type="project" value="UniProtKB-KW"/>
</dbReference>
<evidence type="ECO:0000313" key="5">
    <source>
        <dbReference type="Proteomes" id="UP000028702"/>
    </source>
</evidence>
<dbReference type="EMBL" id="BBIO01000030">
    <property type="protein sequence ID" value="GAK46798.1"/>
    <property type="molecule type" value="Genomic_DNA"/>
</dbReference>
<dbReference type="GO" id="GO:0005506">
    <property type="term" value="F:iron ion binding"/>
    <property type="evidence" value="ECO:0007669"/>
    <property type="project" value="InterPro"/>
</dbReference>
<keyword evidence="3" id="KW-0479">Metal-binding</keyword>
<comment type="caution">
    <text evidence="4">The sequence shown here is derived from an EMBL/GenBank/DDBJ whole genome shotgun (WGS) entry which is preliminary data.</text>
</comment>
<comment type="cofactor">
    <cofactor evidence="1">
        <name>heme</name>
        <dbReference type="ChEBI" id="CHEBI:30413"/>
    </cofactor>
</comment>
<gene>
    <name evidence="4" type="ORF">M2A_3297</name>
</gene>
<dbReference type="InterPro" id="IPR017972">
    <property type="entry name" value="Cyt_P450_CS"/>
</dbReference>
<dbReference type="PROSITE" id="PS00086">
    <property type="entry name" value="CYTOCHROME_P450"/>
    <property type="match status" value="1"/>
</dbReference>
<dbReference type="PANTHER" id="PTHR46696">
    <property type="entry name" value="P450, PUTATIVE (EUROFUNG)-RELATED"/>
    <property type="match status" value="1"/>
</dbReference>
<accession>A0A081BFI0</accession>
<keyword evidence="5" id="KW-1185">Reference proteome</keyword>
<evidence type="ECO:0000256" key="1">
    <source>
        <dbReference type="ARBA" id="ARBA00001971"/>
    </source>
</evidence>
<dbReference type="SUPFAM" id="SSF48264">
    <property type="entry name" value="Cytochrome P450"/>
    <property type="match status" value="1"/>
</dbReference>
<dbReference type="eggNOG" id="COG2124">
    <property type="taxonomic scope" value="Bacteria"/>
</dbReference>
<dbReference type="AlphaFoldDB" id="A0A081BFI0"/>
<dbReference type="RefSeq" id="WP_045449784.1">
    <property type="nucleotide sequence ID" value="NZ_BBIO01000030.1"/>
</dbReference>
<evidence type="ECO:0000256" key="3">
    <source>
        <dbReference type="RuleBase" id="RU000461"/>
    </source>
</evidence>
<dbReference type="Gene3D" id="1.10.630.10">
    <property type="entry name" value="Cytochrome P450"/>
    <property type="match status" value="1"/>
</dbReference>
<proteinExistence type="inferred from homology"/>
<dbReference type="InterPro" id="IPR001128">
    <property type="entry name" value="Cyt_P450"/>
</dbReference>
<dbReference type="GO" id="GO:0020037">
    <property type="term" value="F:heme binding"/>
    <property type="evidence" value="ECO:0007669"/>
    <property type="project" value="InterPro"/>
</dbReference>
<dbReference type="PRINTS" id="PR00359">
    <property type="entry name" value="BP450"/>
</dbReference>
<dbReference type="InterPro" id="IPR036396">
    <property type="entry name" value="Cyt_P450_sf"/>
</dbReference>
<sequence length="281" mass="32397">GNLLDSLPEGESFNWVDKVSIELTTQMLATLFDFPFEDRRLLTYWSDVSTNGDTVGGELSAEERQKELQHCLEYFGRLWQERAGQEPKNDLISLMAHHPAMQKMEPMEFLGNLILLIVGGNDTTRNSMSGSVYALNKYPEQYDKLRADPSLIPNMVSETIRWQTPLAHMRRNALEDVELGGKTIKKGDKVVMWYISGNRDDEVIERPNEYLVDRANARHHVSFGFGIHRCMGNRLGEMQLKILWEEIMKRFKQVEVVGEPTRVRSNFVMGYSNLPVVLHRH</sequence>
<comment type="similarity">
    <text evidence="2 3">Belongs to the cytochrome P450 family.</text>
</comment>